<proteinExistence type="predicted"/>
<name>A0ACC1LVA0_9FUNG</name>
<reference evidence="1" key="1">
    <citation type="submission" date="2022-07" db="EMBL/GenBank/DDBJ databases">
        <title>Phylogenomic reconstructions and comparative analyses of Kickxellomycotina fungi.</title>
        <authorList>
            <person name="Reynolds N.K."/>
            <person name="Stajich J.E."/>
            <person name="Barry K."/>
            <person name="Grigoriev I.V."/>
            <person name="Crous P."/>
            <person name="Smith M.E."/>
        </authorList>
    </citation>
    <scope>NUCLEOTIDE SEQUENCE</scope>
    <source>
        <strain evidence="1">CBS 190363</strain>
    </source>
</reference>
<protein>
    <submittedName>
        <fullName evidence="1">Uncharacterized protein</fullName>
    </submittedName>
</protein>
<accession>A0ACC1LVA0</accession>
<keyword evidence="2" id="KW-1185">Reference proteome</keyword>
<comment type="caution">
    <text evidence="1">The sequence shown here is derived from an EMBL/GenBank/DDBJ whole genome shotgun (WGS) entry which is preliminary data.</text>
</comment>
<dbReference type="Proteomes" id="UP001139981">
    <property type="component" value="Unassembled WGS sequence"/>
</dbReference>
<evidence type="ECO:0000313" key="1">
    <source>
        <dbReference type="EMBL" id="KAJ2880779.1"/>
    </source>
</evidence>
<dbReference type="EMBL" id="JANBVB010003049">
    <property type="protein sequence ID" value="KAJ2880779.1"/>
    <property type="molecule type" value="Genomic_DNA"/>
</dbReference>
<gene>
    <name evidence="1" type="ORF">IWW38_005894</name>
</gene>
<sequence>MALFESGAAGRIASAHNTNVFQANDNITQSSRPPTAPLKPTVAAPPAPAPLPQTTTSVIGAASNGLPLDSAAADAPVAHTNGSSAETVATDSAAVVDNLSSSGMPDLLSVPAPPSSEPSNSDESMDVDDLGL</sequence>
<organism evidence="1 2">
    <name type="scientific">Coemansia aciculifera</name>
    <dbReference type="NCBI Taxonomy" id="417176"/>
    <lineage>
        <taxon>Eukaryota</taxon>
        <taxon>Fungi</taxon>
        <taxon>Fungi incertae sedis</taxon>
        <taxon>Zoopagomycota</taxon>
        <taxon>Kickxellomycotina</taxon>
        <taxon>Kickxellomycetes</taxon>
        <taxon>Kickxellales</taxon>
        <taxon>Kickxellaceae</taxon>
        <taxon>Coemansia</taxon>
    </lineage>
</organism>
<evidence type="ECO:0000313" key="2">
    <source>
        <dbReference type="Proteomes" id="UP001139981"/>
    </source>
</evidence>